<reference evidence="3 4" key="1">
    <citation type="submission" date="2020-03" db="EMBL/GenBank/DDBJ databases">
        <title>Genomic Encyclopedia of Type Strains, Phase IV (KMG-IV): sequencing the most valuable type-strain genomes for metagenomic binning, comparative biology and taxonomic classification.</title>
        <authorList>
            <person name="Goeker M."/>
        </authorList>
    </citation>
    <scope>NUCLEOTIDE SEQUENCE [LARGE SCALE GENOMIC DNA]</scope>
    <source>
        <strain evidence="3 4">DSM 4733</strain>
    </source>
</reference>
<dbReference type="AlphaFoldDB" id="A0A7X5ZUL5"/>
<dbReference type="InterPro" id="IPR012338">
    <property type="entry name" value="Beta-lactam/transpept-like"/>
</dbReference>
<gene>
    <name evidence="3" type="ORF">FHR20_001086</name>
</gene>
<name>A0A7X5ZUL5_9SPHN</name>
<feature type="chain" id="PRO_5030662068" evidence="1">
    <location>
        <begin position="21"/>
        <end position="469"/>
    </location>
</feature>
<evidence type="ECO:0000313" key="3">
    <source>
        <dbReference type="EMBL" id="NIJ64155.1"/>
    </source>
</evidence>
<evidence type="ECO:0000256" key="1">
    <source>
        <dbReference type="SAM" id="SignalP"/>
    </source>
</evidence>
<keyword evidence="1" id="KW-0732">Signal</keyword>
<accession>A0A7X5ZUL5</accession>
<evidence type="ECO:0000313" key="4">
    <source>
        <dbReference type="Proteomes" id="UP000564677"/>
    </source>
</evidence>
<feature type="domain" description="Beta-lactamase-related" evidence="2">
    <location>
        <begin position="31"/>
        <end position="341"/>
    </location>
</feature>
<proteinExistence type="predicted"/>
<dbReference type="Pfam" id="PF00144">
    <property type="entry name" value="Beta-lactamase"/>
    <property type="match status" value="1"/>
</dbReference>
<organism evidence="3 4">
    <name type="scientific">Sphingomonas leidyi</name>
    <dbReference type="NCBI Taxonomy" id="68569"/>
    <lineage>
        <taxon>Bacteria</taxon>
        <taxon>Pseudomonadati</taxon>
        <taxon>Pseudomonadota</taxon>
        <taxon>Alphaproteobacteria</taxon>
        <taxon>Sphingomonadales</taxon>
        <taxon>Sphingomonadaceae</taxon>
        <taxon>Sphingomonas</taxon>
    </lineage>
</organism>
<dbReference type="Proteomes" id="UP000564677">
    <property type="component" value="Unassembled WGS sequence"/>
</dbReference>
<dbReference type="EMBL" id="JAASQV010000001">
    <property type="protein sequence ID" value="NIJ64155.1"/>
    <property type="molecule type" value="Genomic_DNA"/>
</dbReference>
<protein>
    <submittedName>
        <fullName evidence="3">CubicO group peptidase (Beta-lactamase class C family)</fullName>
    </submittedName>
</protein>
<comment type="caution">
    <text evidence="3">The sequence shown here is derived from an EMBL/GenBank/DDBJ whole genome shotgun (WGS) entry which is preliminary data.</text>
</comment>
<sequence>MPWSRSALAAALLVATPAAAQQLTADEAARVDTIVADALKSSGAPSASVAIVRDGKIVFAKAYGDQGPGMKATSPAAKYQIASISKQFTAAAILLLEDEGKLGLDDKVSKWVPDITGADRISVRQLLSHTAGIQDYWPQDYDFAAMQKPVTPQQILDRWAKKPLDFEPGSAWQYSNTGYVVAGLIIEKASGMKLLDYLQKKIFKPLGIDAMDQDYAVGKGFPQGNHRFALGPVRAARPAAHGWLWAAGELAMSASDLAKWDIARIDRKILSPEDWATQETAIKLTNGTDTHYGLGVSVGNRAGDRTVEHGGEAVGFLSDNFVMPEKRFAVVALVNADFGGAQDAITGGITDLLHPLPPPVPVISTDLYRDQLARKLFDQLRTGTLDRSQLTEDASYYFTAQATGDYYTSLFALGDPVSFTPRGKPRLRGGFVNRNYDIVYADGRKLIAITYAEPDFHGKFEQFLIQPRD</sequence>
<dbReference type="SUPFAM" id="SSF56601">
    <property type="entry name" value="beta-lactamase/transpeptidase-like"/>
    <property type="match status" value="1"/>
</dbReference>
<feature type="signal peptide" evidence="1">
    <location>
        <begin position="1"/>
        <end position="20"/>
    </location>
</feature>
<keyword evidence="4" id="KW-1185">Reference proteome</keyword>
<dbReference type="RefSeq" id="WP_167298551.1">
    <property type="nucleotide sequence ID" value="NZ_JAASQV010000001.1"/>
</dbReference>
<dbReference type="PANTHER" id="PTHR46825">
    <property type="entry name" value="D-ALANYL-D-ALANINE-CARBOXYPEPTIDASE/ENDOPEPTIDASE AMPH"/>
    <property type="match status" value="1"/>
</dbReference>
<dbReference type="InterPro" id="IPR050491">
    <property type="entry name" value="AmpC-like"/>
</dbReference>
<dbReference type="Gene3D" id="3.40.710.10">
    <property type="entry name" value="DD-peptidase/beta-lactamase superfamily"/>
    <property type="match status" value="1"/>
</dbReference>
<evidence type="ECO:0000259" key="2">
    <source>
        <dbReference type="Pfam" id="PF00144"/>
    </source>
</evidence>
<dbReference type="InterPro" id="IPR001466">
    <property type="entry name" value="Beta-lactam-related"/>
</dbReference>
<dbReference type="PANTHER" id="PTHR46825:SF9">
    <property type="entry name" value="BETA-LACTAMASE-RELATED DOMAIN-CONTAINING PROTEIN"/>
    <property type="match status" value="1"/>
</dbReference>